<dbReference type="EMBL" id="OR769219">
    <property type="protein sequence ID" value="WQJ51125.1"/>
    <property type="molecule type" value="Genomic_DNA"/>
</dbReference>
<proteinExistence type="predicted"/>
<evidence type="ECO:0000313" key="2">
    <source>
        <dbReference type="Proteomes" id="UP001348805"/>
    </source>
</evidence>
<organism evidence="1 2">
    <name type="scientific">phage Lak_Megaphage_RVC_AP3_GC26</name>
    <dbReference type="NCBI Taxonomy" id="3109225"/>
    <lineage>
        <taxon>Viruses</taxon>
        <taxon>Duplodnaviria</taxon>
        <taxon>Heunggongvirae</taxon>
        <taxon>Uroviricota</taxon>
        <taxon>Caudoviricetes</taxon>
        <taxon>Caudoviricetes code 15 clade</taxon>
    </lineage>
</organism>
<keyword evidence="2" id="KW-1185">Reference proteome</keyword>
<accession>A0ABZ0YZ71</accession>
<evidence type="ECO:0000313" key="1">
    <source>
        <dbReference type="EMBL" id="WQJ51125.1"/>
    </source>
</evidence>
<protein>
    <submittedName>
        <fullName evidence="1">Uncharacterized protein</fullName>
    </submittedName>
</protein>
<reference evidence="1 2" key="1">
    <citation type="submission" date="2023-11" db="EMBL/GenBank/DDBJ databases">
        <authorList>
            <person name="Cook R."/>
            <person name="Crisci M."/>
            <person name="Pye H."/>
            <person name="Adriaenssens E."/>
            <person name="Santini J."/>
        </authorList>
    </citation>
    <scope>NUCLEOTIDE SEQUENCE [LARGE SCALE GENOMIC DNA]</scope>
    <source>
        <strain evidence="1">Lak_Megaphage_RVC_AP3_GC26</strain>
    </source>
</reference>
<sequence>MSTIKDIFVGKKTRNSIYTADAIKNLLVKIACGKTKYNLTTKTGKKCFYNEVYHAMSKYFMLNIVNKNLKEFGIGSEESLATAFIENKEFLINECKLNLSGLVIESKFEKKAKAYIKKYGNGIVPPTDDNESKLSDLERCVVVRTKYGTHDPLMYTIKGALTTEIADSVKAMYAYESGCNYYEARPILYTTWINLPDEYKNASRPCEEDDLKNVNE</sequence>
<name>A0ABZ0YZ71_9CAUD</name>
<dbReference type="Proteomes" id="UP001348805">
    <property type="component" value="Segment"/>
</dbReference>